<dbReference type="InterPro" id="IPR012347">
    <property type="entry name" value="Ferritin-like"/>
</dbReference>
<organism evidence="1 2">
    <name type="scientific">Paenibacillus tianjinensis</name>
    <dbReference type="NCBI Taxonomy" id="2810347"/>
    <lineage>
        <taxon>Bacteria</taxon>
        <taxon>Bacillati</taxon>
        <taxon>Bacillota</taxon>
        <taxon>Bacilli</taxon>
        <taxon>Bacillales</taxon>
        <taxon>Paenibacillaceae</taxon>
        <taxon>Paenibacillus</taxon>
    </lineage>
</organism>
<dbReference type="Pfam" id="PF11553">
    <property type="entry name" value="DUF3231"/>
    <property type="match status" value="1"/>
</dbReference>
<dbReference type="InterPro" id="IPR021617">
    <property type="entry name" value="DUF3231"/>
</dbReference>
<gene>
    <name evidence="1" type="ORF">JRJ22_10605</name>
</gene>
<keyword evidence="2" id="KW-1185">Reference proteome</keyword>
<dbReference type="RefSeq" id="WP_206104419.1">
    <property type="nucleotide sequence ID" value="NZ_CP070969.1"/>
</dbReference>
<proteinExistence type="predicted"/>
<accession>A0ABX7LJ12</accession>
<dbReference type="EMBL" id="CP070969">
    <property type="protein sequence ID" value="QSF46969.1"/>
    <property type="molecule type" value="Genomic_DNA"/>
</dbReference>
<protein>
    <submittedName>
        <fullName evidence="1">DUF3231 family protein</fullName>
    </submittedName>
</protein>
<dbReference type="Proteomes" id="UP000663452">
    <property type="component" value="Chromosome"/>
</dbReference>
<evidence type="ECO:0000313" key="2">
    <source>
        <dbReference type="Proteomes" id="UP000663452"/>
    </source>
</evidence>
<reference evidence="1 2" key="1">
    <citation type="submission" date="2021-02" db="EMBL/GenBank/DDBJ databases">
        <title>Paenibacillus tianjinensis sp. nov.</title>
        <authorList>
            <person name="Liu H."/>
        </authorList>
    </citation>
    <scope>NUCLEOTIDE SEQUENCE [LARGE SCALE GENOMIC DNA]</scope>
    <source>
        <strain evidence="1 2">TB2019</strain>
    </source>
</reference>
<evidence type="ECO:0000313" key="1">
    <source>
        <dbReference type="EMBL" id="QSF46969.1"/>
    </source>
</evidence>
<sequence>MGVLSGNPKDEPLHYGEIFNLWQFSASTKMSLSTFQAFHYHAGDQDLKEVIDNFIDQVHREIKECDELLKTHGIIPPPGLPDRPSVKLEDIPAGARFSDPEIAAALSAAASLGLVVCSQAMGTSIREDLGAMFMKFHAQMAALGLQVLKMNKKKGWLVPPPLQLQLKTPEPVLV</sequence>
<dbReference type="Gene3D" id="1.20.1260.10">
    <property type="match status" value="1"/>
</dbReference>
<name>A0ABX7LJ12_9BACL</name>